<sequence>MYLGLSFLVIFEILEIFVRWFIYLYKRRHASVAPQQQQQANLQPPSEWQRRAEKANEAARGGIGKRWPNLRTQRSCWEIMKDPRISAAAAAATGRSPAAPHYGYFDSSDWKSAVDEKLGPFNPALMHRNFRPGAFYF</sequence>
<dbReference type="VEuPathDB" id="VectorBase:HLOH_061331"/>
<organism evidence="3 4">
    <name type="scientific">Haemaphysalis longicornis</name>
    <name type="common">Bush tick</name>
    <dbReference type="NCBI Taxonomy" id="44386"/>
    <lineage>
        <taxon>Eukaryota</taxon>
        <taxon>Metazoa</taxon>
        <taxon>Ecdysozoa</taxon>
        <taxon>Arthropoda</taxon>
        <taxon>Chelicerata</taxon>
        <taxon>Arachnida</taxon>
        <taxon>Acari</taxon>
        <taxon>Parasitiformes</taxon>
        <taxon>Ixodida</taxon>
        <taxon>Ixodoidea</taxon>
        <taxon>Ixodidae</taxon>
        <taxon>Haemaphysalinae</taxon>
        <taxon>Haemaphysalis</taxon>
    </lineage>
</organism>
<keyword evidence="2" id="KW-1133">Transmembrane helix</keyword>
<evidence type="ECO:0000313" key="3">
    <source>
        <dbReference type="EMBL" id="KAH9374286.1"/>
    </source>
</evidence>
<protein>
    <submittedName>
        <fullName evidence="3">Uncharacterized protein</fullName>
    </submittedName>
</protein>
<keyword evidence="2" id="KW-0472">Membrane</keyword>
<dbReference type="OrthoDB" id="5874059at2759"/>
<proteinExistence type="predicted"/>
<name>A0A9J6G7B1_HAELO</name>
<accession>A0A9J6G7B1</accession>
<comment type="caution">
    <text evidence="3">The sequence shown here is derived from an EMBL/GenBank/DDBJ whole genome shotgun (WGS) entry which is preliminary data.</text>
</comment>
<evidence type="ECO:0000256" key="1">
    <source>
        <dbReference type="SAM" id="MobiDB-lite"/>
    </source>
</evidence>
<dbReference type="Proteomes" id="UP000821853">
    <property type="component" value="Chromosome 4"/>
</dbReference>
<keyword evidence="4" id="KW-1185">Reference proteome</keyword>
<reference evidence="3 4" key="1">
    <citation type="journal article" date="2020" name="Cell">
        <title>Large-Scale Comparative Analyses of Tick Genomes Elucidate Their Genetic Diversity and Vector Capacities.</title>
        <authorList>
            <consortium name="Tick Genome and Microbiome Consortium (TIGMIC)"/>
            <person name="Jia N."/>
            <person name="Wang J."/>
            <person name="Shi W."/>
            <person name="Du L."/>
            <person name="Sun Y."/>
            <person name="Zhan W."/>
            <person name="Jiang J.F."/>
            <person name="Wang Q."/>
            <person name="Zhang B."/>
            <person name="Ji P."/>
            <person name="Bell-Sakyi L."/>
            <person name="Cui X.M."/>
            <person name="Yuan T.T."/>
            <person name="Jiang B.G."/>
            <person name="Yang W.F."/>
            <person name="Lam T.T."/>
            <person name="Chang Q.C."/>
            <person name="Ding S.J."/>
            <person name="Wang X.J."/>
            <person name="Zhu J.G."/>
            <person name="Ruan X.D."/>
            <person name="Zhao L."/>
            <person name="Wei J.T."/>
            <person name="Ye R.Z."/>
            <person name="Que T.C."/>
            <person name="Du C.H."/>
            <person name="Zhou Y.H."/>
            <person name="Cheng J.X."/>
            <person name="Dai P.F."/>
            <person name="Guo W.B."/>
            <person name="Han X.H."/>
            <person name="Huang E.J."/>
            <person name="Li L.F."/>
            <person name="Wei W."/>
            <person name="Gao Y.C."/>
            <person name="Liu J.Z."/>
            <person name="Shao H.Z."/>
            <person name="Wang X."/>
            <person name="Wang C.C."/>
            <person name="Yang T.C."/>
            <person name="Huo Q.B."/>
            <person name="Li W."/>
            <person name="Chen H.Y."/>
            <person name="Chen S.E."/>
            <person name="Zhou L.G."/>
            <person name="Ni X.B."/>
            <person name="Tian J.H."/>
            <person name="Sheng Y."/>
            <person name="Liu T."/>
            <person name="Pan Y.S."/>
            <person name="Xia L.Y."/>
            <person name="Li J."/>
            <person name="Zhao F."/>
            <person name="Cao W.C."/>
        </authorList>
    </citation>
    <scope>NUCLEOTIDE SEQUENCE [LARGE SCALE GENOMIC DNA]</scope>
    <source>
        <strain evidence="3">HaeL-2018</strain>
    </source>
</reference>
<evidence type="ECO:0000256" key="2">
    <source>
        <dbReference type="SAM" id="Phobius"/>
    </source>
</evidence>
<feature type="region of interest" description="Disordered" evidence="1">
    <location>
        <begin position="34"/>
        <end position="67"/>
    </location>
</feature>
<dbReference type="EMBL" id="JABSTR010000006">
    <property type="protein sequence ID" value="KAH9374286.1"/>
    <property type="molecule type" value="Genomic_DNA"/>
</dbReference>
<dbReference type="AlphaFoldDB" id="A0A9J6G7B1"/>
<gene>
    <name evidence="3" type="ORF">HPB48_005606</name>
</gene>
<evidence type="ECO:0000313" key="4">
    <source>
        <dbReference type="Proteomes" id="UP000821853"/>
    </source>
</evidence>
<keyword evidence="2" id="KW-0812">Transmembrane</keyword>
<feature type="transmembrane region" description="Helical" evidence="2">
    <location>
        <begin position="6"/>
        <end position="25"/>
    </location>
</feature>
<feature type="compositionally biased region" description="Basic and acidic residues" evidence="1">
    <location>
        <begin position="48"/>
        <end position="57"/>
    </location>
</feature>